<dbReference type="EMBL" id="AP010968">
    <property type="protein sequence ID" value="BAJ32708.1"/>
    <property type="molecule type" value="Genomic_DNA"/>
</dbReference>
<gene>
    <name evidence="2" type="ordered locus">KSE_69500</name>
</gene>
<dbReference type="HOGENOM" id="CLU_1747201_0_0_11"/>
<keyword evidence="1" id="KW-0472">Membrane</keyword>
<organism evidence="2 3">
    <name type="scientific">Kitasatospora setae (strain ATCC 33774 / DSM 43861 / JCM 3304 / KCC A-0304 / NBRC 14216 / KM-6054)</name>
    <name type="common">Streptomyces setae</name>
    <dbReference type="NCBI Taxonomy" id="452652"/>
    <lineage>
        <taxon>Bacteria</taxon>
        <taxon>Bacillati</taxon>
        <taxon>Actinomycetota</taxon>
        <taxon>Actinomycetes</taxon>
        <taxon>Kitasatosporales</taxon>
        <taxon>Streptomycetaceae</taxon>
        <taxon>Kitasatospora</taxon>
    </lineage>
</organism>
<feature type="transmembrane region" description="Helical" evidence="1">
    <location>
        <begin position="17"/>
        <end position="37"/>
    </location>
</feature>
<name>E4N3H4_KITSK</name>
<dbReference type="KEGG" id="ksk:KSE_69500"/>
<feature type="transmembrane region" description="Helical" evidence="1">
    <location>
        <begin position="43"/>
        <end position="67"/>
    </location>
</feature>
<dbReference type="AlphaFoldDB" id="E4N3H4"/>
<protein>
    <submittedName>
        <fullName evidence="2">Uncharacterized protein</fullName>
    </submittedName>
</protein>
<dbReference type="PATRIC" id="fig|452652.3.peg.6978"/>
<keyword evidence="3" id="KW-1185">Reference proteome</keyword>
<sequence length="149" mass="16706">MGDMENKVTLYPALQRAALAVLGTCMVVLCLSCTLYSEAPFAIGMYAVFTVLSVWFTYLGVRVGVTVDRSGLTERRMGRTVRTSWRDLGEPAVAERVGNAGQPYHLVVFAHRTAGELPLRSTARYRRADAEKLRDRMARLREQAGPRRR</sequence>
<evidence type="ECO:0000256" key="1">
    <source>
        <dbReference type="SAM" id="Phobius"/>
    </source>
</evidence>
<dbReference type="Proteomes" id="UP000007076">
    <property type="component" value="Chromosome"/>
</dbReference>
<evidence type="ECO:0000313" key="2">
    <source>
        <dbReference type="EMBL" id="BAJ32708.1"/>
    </source>
</evidence>
<evidence type="ECO:0000313" key="3">
    <source>
        <dbReference type="Proteomes" id="UP000007076"/>
    </source>
</evidence>
<reference evidence="2 3" key="1">
    <citation type="journal article" date="2010" name="DNA Res.">
        <title>Genome sequence of Kitasatospora setae NBRC 14216T: an evolutionary snapshot of the family Streptomycetaceae.</title>
        <authorList>
            <person name="Ichikawa N."/>
            <person name="Oguchi A."/>
            <person name="Ikeda H."/>
            <person name="Ishikawa J."/>
            <person name="Kitani S."/>
            <person name="Watanabe Y."/>
            <person name="Nakamura S."/>
            <person name="Katano Y."/>
            <person name="Kishi E."/>
            <person name="Sasagawa M."/>
            <person name="Ankai A."/>
            <person name="Fukui S."/>
            <person name="Hashimoto Y."/>
            <person name="Kamata S."/>
            <person name="Otoguro M."/>
            <person name="Tanikawa S."/>
            <person name="Nihira T."/>
            <person name="Horinouchi S."/>
            <person name="Ohnishi Y."/>
            <person name="Hayakawa M."/>
            <person name="Kuzuyama T."/>
            <person name="Arisawa A."/>
            <person name="Nomoto F."/>
            <person name="Miura H."/>
            <person name="Takahashi Y."/>
            <person name="Fujita N."/>
        </authorList>
    </citation>
    <scope>NUCLEOTIDE SEQUENCE [LARGE SCALE GENOMIC DNA]</scope>
    <source>
        <strain evidence="3">ATCC 33774 / DSM 43861 / JCM 3304 / KCC A-0304 / NBRC 14216 / KM-6054</strain>
    </source>
</reference>
<proteinExistence type="predicted"/>
<accession>E4N3H4</accession>
<keyword evidence="1" id="KW-1133">Transmembrane helix</keyword>
<keyword evidence="1" id="KW-0812">Transmembrane</keyword>